<proteinExistence type="predicted"/>
<dbReference type="AlphaFoldDB" id="A0A0H3ASA6"/>
<evidence type="ECO:0000313" key="1">
    <source>
        <dbReference type="EMBL" id="ABQ62628.1"/>
    </source>
</evidence>
<dbReference type="EMBL" id="CP000709">
    <property type="protein sequence ID" value="ABQ62628.1"/>
    <property type="molecule type" value="Genomic_DNA"/>
</dbReference>
<organism evidence="1 2">
    <name type="scientific">Brucella ovis (strain ATCC 25840 / 63/290 / NCTC 10512)</name>
    <dbReference type="NCBI Taxonomy" id="444178"/>
    <lineage>
        <taxon>Bacteria</taxon>
        <taxon>Pseudomonadati</taxon>
        <taxon>Pseudomonadota</taxon>
        <taxon>Alphaproteobacteria</taxon>
        <taxon>Hyphomicrobiales</taxon>
        <taxon>Brucellaceae</taxon>
        <taxon>Brucella/Ochrobactrum group</taxon>
        <taxon>Brucella</taxon>
    </lineage>
</organism>
<dbReference type="KEGG" id="bov:BOV_A0511"/>
<evidence type="ECO:0000313" key="2">
    <source>
        <dbReference type="Proteomes" id="UP000006383"/>
    </source>
</evidence>
<protein>
    <submittedName>
        <fullName evidence="1">Uncharacterized protein</fullName>
    </submittedName>
</protein>
<dbReference type="HOGENOM" id="CLU_1136347_0_0_5"/>
<gene>
    <name evidence="1" type="ordered locus">BOV_A0511</name>
</gene>
<keyword evidence="2" id="KW-1185">Reference proteome</keyword>
<dbReference type="Proteomes" id="UP000006383">
    <property type="component" value="Chromosome II"/>
</dbReference>
<reference evidence="2" key="1">
    <citation type="journal article" date="2009" name="PLoS ONE">
        <title>Genome degradation in Brucella ovis corresponds with narrowing of its host range and tissue tropism.</title>
        <authorList>
            <person name="Tsolis R.M."/>
            <person name="Seshadri R."/>
            <person name="Santos R.L."/>
            <person name="Sangari F.J."/>
            <person name="Lobo J.M."/>
            <person name="de Jong M.F."/>
            <person name="Ren Q."/>
            <person name="Myers G."/>
            <person name="Brinkac L.M."/>
            <person name="Nelson W.C."/>
            <person name="Deboy R.T."/>
            <person name="Angiuoli S."/>
            <person name="Khouri H."/>
            <person name="Dimitrov G."/>
            <person name="Robinson J.R."/>
            <person name="Mulligan S."/>
            <person name="Walker R.L."/>
            <person name="Elzer P.E."/>
            <person name="Hassan K.A."/>
            <person name="Paulsen I.T."/>
        </authorList>
    </citation>
    <scope>NUCLEOTIDE SEQUENCE [LARGE SCALE GENOMIC DNA]</scope>
    <source>
        <strain evidence="2">ATCC 25840 / 63/290 / NCTC 10512</strain>
    </source>
</reference>
<name>A0A0H3ASA6_BRUO2</name>
<accession>A0A0H3ASA6</accession>
<sequence length="244" mass="23777">MMNTQDAQGSVDSKATTSIVNLDQTALETGGLVDVTATTTTRAGLALNGSTNAGSPALNQSRASLAGNITQAIAQGNAATNELNYLGAQYRSPGDQAKVELGTGASRSKVQAAAALYNQQSNTGAVKAESDGASYRIALNASTGKLGIADGSIAVTGNQIGVSAAGNGAVNKIALTGLNAGIPTAAIGSNQVNAGAITATVTDARIGVGTSGLVSGASIKVGNNSISASAVGNSVSNAISRANR</sequence>